<name>A0A976RRP1_9LACO</name>
<evidence type="ECO:0000256" key="4">
    <source>
        <dbReference type="ARBA" id="ARBA00022839"/>
    </source>
</evidence>
<gene>
    <name evidence="5 9" type="primary">xseA</name>
    <name evidence="9" type="ORF">MOO44_07140</name>
</gene>
<dbReference type="Proteomes" id="UP000831181">
    <property type="component" value="Chromosome"/>
</dbReference>
<comment type="subcellular location">
    <subcellularLocation>
        <location evidence="5 6">Cytoplasm</location>
    </subcellularLocation>
</comment>
<reference evidence="9" key="1">
    <citation type="journal article" date="2022" name="Int. J. Syst. Evol. Microbiol.">
        <title>Apilactobacillus apisilvae sp. nov., Nicolia spurrieriana gen. nov. sp. nov., Bombilactobacillus folatiphilus sp. nov. and Bombilactobacillus thymidiniphilus sp. nov., four new lactic acid bacterial isolates from stingless bees Tetragonula carbonaria and Austroplebeia australis.</title>
        <authorList>
            <person name="Oliphant S.A."/>
            <person name="Watson-Haigh N.S."/>
            <person name="Sumby K.M."/>
            <person name="Gardner J."/>
            <person name="Groom S."/>
            <person name="Jiranek V."/>
        </authorList>
    </citation>
    <scope>NUCLEOTIDE SEQUENCE</scope>
    <source>
        <strain evidence="9">SGEP1_A5</strain>
    </source>
</reference>
<evidence type="ECO:0000313" key="10">
    <source>
        <dbReference type="Proteomes" id="UP000831181"/>
    </source>
</evidence>
<feature type="domain" description="Exonuclease VII large subunit C-terminal" evidence="7">
    <location>
        <begin position="125"/>
        <end position="438"/>
    </location>
</feature>
<evidence type="ECO:0000256" key="1">
    <source>
        <dbReference type="ARBA" id="ARBA00022490"/>
    </source>
</evidence>
<accession>A0A976RRP1</accession>
<dbReference type="KEGG" id="lbe:MOO44_07140"/>
<organism evidence="9 10">
    <name type="scientific">Nicoliella spurrieriana</name>
    <dbReference type="NCBI Taxonomy" id="2925830"/>
    <lineage>
        <taxon>Bacteria</taxon>
        <taxon>Bacillati</taxon>
        <taxon>Bacillota</taxon>
        <taxon>Bacilli</taxon>
        <taxon>Lactobacillales</taxon>
        <taxon>Lactobacillaceae</taxon>
        <taxon>Nicoliella</taxon>
    </lineage>
</organism>
<dbReference type="EMBL" id="CP093361">
    <property type="protein sequence ID" value="UQS86652.1"/>
    <property type="molecule type" value="Genomic_DNA"/>
</dbReference>
<keyword evidence="2 5" id="KW-0540">Nuclease</keyword>
<comment type="function">
    <text evidence="5">Bidirectionally degrades single-stranded DNA into large acid-insoluble oligonucleotides, which are then degraded further into small acid-soluble oligonucleotides.</text>
</comment>
<dbReference type="PANTHER" id="PTHR30008:SF0">
    <property type="entry name" value="EXODEOXYRIBONUCLEASE 7 LARGE SUBUNIT"/>
    <property type="match status" value="1"/>
</dbReference>
<dbReference type="InterPro" id="IPR025824">
    <property type="entry name" value="OB-fold_nuc-bd_dom"/>
</dbReference>
<evidence type="ECO:0000259" key="7">
    <source>
        <dbReference type="Pfam" id="PF02601"/>
    </source>
</evidence>
<evidence type="ECO:0000256" key="5">
    <source>
        <dbReference type="HAMAP-Rule" id="MF_00378"/>
    </source>
</evidence>
<comment type="similarity">
    <text evidence="5 6">Belongs to the XseA family.</text>
</comment>
<keyword evidence="4 5" id="KW-0269">Exonuclease</keyword>
<proteinExistence type="inferred from homology"/>
<keyword evidence="3 5" id="KW-0378">Hydrolase</keyword>
<dbReference type="NCBIfam" id="TIGR00237">
    <property type="entry name" value="xseA"/>
    <property type="match status" value="1"/>
</dbReference>
<dbReference type="AlphaFoldDB" id="A0A976RRP1"/>
<dbReference type="PANTHER" id="PTHR30008">
    <property type="entry name" value="EXODEOXYRIBONUCLEASE 7 LARGE SUBUNIT"/>
    <property type="match status" value="1"/>
</dbReference>
<sequence>MINDNKYLSVTAFNTYIKRKFDVDPYLGQVFITGEISNFRLRPKHQYFVLKDDHSKMDVVMWQSVFAKLPFKLEDGMKVNVRGRISVFQKTGTYQLYVDKMEPDGIGALYQAYEQLKNKLASEGLFDPQYKKPLPMLPKRIAVITSESGAVIKDIITTTRRRFPIAQLVLFPAIVQGDQAADDIVRQIERVNQLGNFDTLIVGRGGGSIEDLWPFNEERVARAIFESRIPVISSVGHETDTTIADFVADQRAATPTAAAEMAVPKLSDVLFSLQNAHERIFNAFHNYLARNQQWLNNIKGSYVFRQPERLYESYVQQLDNLRDRLNNGFQNQLNLDRQRLEKLNYNLRYQSPIRLVQAQNNQLNLLNQRMKAAVYNRFNDKQNQFKKLVNTLEHLSPLKIMGRGYSYVSKDTHVIQRVSDLKVNDQITLGFIDGNATAEIKQIQAKEQD</sequence>
<dbReference type="GO" id="GO:0006308">
    <property type="term" value="P:DNA catabolic process"/>
    <property type="evidence" value="ECO:0007669"/>
    <property type="project" value="UniProtKB-UniRule"/>
</dbReference>
<evidence type="ECO:0000256" key="3">
    <source>
        <dbReference type="ARBA" id="ARBA00022801"/>
    </source>
</evidence>
<dbReference type="GO" id="GO:0008855">
    <property type="term" value="F:exodeoxyribonuclease VII activity"/>
    <property type="evidence" value="ECO:0007669"/>
    <property type="project" value="UniProtKB-UniRule"/>
</dbReference>
<dbReference type="GO" id="GO:0009318">
    <property type="term" value="C:exodeoxyribonuclease VII complex"/>
    <property type="evidence" value="ECO:0007669"/>
    <property type="project" value="UniProtKB-UniRule"/>
</dbReference>
<dbReference type="Pfam" id="PF02601">
    <property type="entry name" value="Exonuc_VII_L"/>
    <property type="match status" value="1"/>
</dbReference>
<comment type="subunit">
    <text evidence="5">Heterooligomer composed of large and small subunits.</text>
</comment>
<keyword evidence="10" id="KW-1185">Reference proteome</keyword>
<dbReference type="HAMAP" id="MF_00378">
    <property type="entry name" value="Exonuc_7_L"/>
    <property type="match status" value="1"/>
</dbReference>
<feature type="domain" description="OB-fold nucleic acid binding" evidence="8">
    <location>
        <begin position="8"/>
        <end position="102"/>
    </location>
</feature>
<dbReference type="CDD" id="cd04489">
    <property type="entry name" value="ExoVII_LU_OBF"/>
    <property type="match status" value="1"/>
</dbReference>
<evidence type="ECO:0000256" key="2">
    <source>
        <dbReference type="ARBA" id="ARBA00022722"/>
    </source>
</evidence>
<dbReference type="InterPro" id="IPR020579">
    <property type="entry name" value="Exonuc_VII_lsu_C"/>
</dbReference>
<dbReference type="GO" id="GO:0005737">
    <property type="term" value="C:cytoplasm"/>
    <property type="evidence" value="ECO:0007669"/>
    <property type="project" value="UniProtKB-SubCell"/>
</dbReference>
<protein>
    <recommendedName>
        <fullName evidence="5">Exodeoxyribonuclease 7 large subunit</fullName>
        <ecNumber evidence="5">3.1.11.6</ecNumber>
    </recommendedName>
    <alternativeName>
        <fullName evidence="5">Exodeoxyribonuclease VII large subunit</fullName>
        <shortName evidence="5">Exonuclease VII large subunit</shortName>
    </alternativeName>
</protein>
<keyword evidence="1 5" id="KW-0963">Cytoplasm</keyword>
<comment type="catalytic activity">
    <reaction evidence="5 6">
        <text>Exonucleolytic cleavage in either 5'- to 3'- or 3'- to 5'-direction to yield nucleoside 5'-phosphates.</text>
        <dbReference type="EC" id="3.1.11.6"/>
    </reaction>
</comment>
<dbReference type="EC" id="3.1.11.6" evidence="5"/>
<evidence type="ECO:0000313" key="9">
    <source>
        <dbReference type="EMBL" id="UQS86652.1"/>
    </source>
</evidence>
<dbReference type="InterPro" id="IPR003753">
    <property type="entry name" value="Exonuc_VII_L"/>
</dbReference>
<dbReference type="GO" id="GO:0003676">
    <property type="term" value="F:nucleic acid binding"/>
    <property type="evidence" value="ECO:0007669"/>
    <property type="project" value="InterPro"/>
</dbReference>
<evidence type="ECO:0000259" key="8">
    <source>
        <dbReference type="Pfam" id="PF13742"/>
    </source>
</evidence>
<dbReference type="RefSeq" id="WP_260116454.1">
    <property type="nucleotide sequence ID" value="NZ_CP093361.1"/>
</dbReference>
<evidence type="ECO:0000256" key="6">
    <source>
        <dbReference type="RuleBase" id="RU004355"/>
    </source>
</evidence>
<dbReference type="Pfam" id="PF13742">
    <property type="entry name" value="tRNA_anti_2"/>
    <property type="match status" value="1"/>
</dbReference>